<dbReference type="GO" id="GO:0004467">
    <property type="term" value="F:long-chain fatty acid-CoA ligase activity"/>
    <property type="evidence" value="ECO:0007669"/>
    <property type="project" value="TreeGrafter"/>
</dbReference>
<dbReference type="InterPro" id="IPR042099">
    <property type="entry name" value="ANL_N_sf"/>
</dbReference>
<dbReference type="SUPFAM" id="SSF56801">
    <property type="entry name" value="Acetyl-CoA synthetase-like"/>
    <property type="match status" value="1"/>
</dbReference>
<evidence type="ECO:0000256" key="3">
    <source>
        <dbReference type="ARBA" id="ARBA00023140"/>
    </source>
</evidence>
<evidence type="ECO:0000313" key="6">
    <source>
        <dbReference type="EMBL" id="ALC45718.1"/>
    </source>
</evidence>
<dbReference type="OMA" id="NEWIRAF"/>
<dbReference type="InterPro" id="IPR000873">
    <property type="entry name" value="AMP-dep_synth/lig_dom"/>
</dbReference>
<keyword evidence="7" id="KW-1185">Reference proteome</keyword>
<dbReference type="PANTHER" id="PTHR24096">
    <property type="entry name" value="LONG-CHAIN-FATTY-ACID--COA LIGASE"/>
    <property type="match status" value="1"/>
</dbReference>
<organism evidence="6 7">
    <name type="scientific">Drosophila busckii</name>
    <name type="common">Fruit fly</name>
    <dbReference type="NCBI Taxonomy" id="30019"/>
    <lineage>
        <taxon>Eukaryota</taxon>
        <taxon>Metazoa</taxon>
        <taxon>Ecdysozoa</taxon>
        <taxon>Arthropoda</taxon>
        <taxon>Hexapoda</taxon>
        <taxon>Insecta</taxon>
        <taxon>Pterygota</taxon>
        <taxon>Neoptera</taxon>
        <taxon>Endopterygota</taxon>
        <taxon>Diptera</taxon>
        <taxon>Brachycera</taxon>
        <taxon>Muscomorpha</taxon>
        <taxon>Ephydroidea</taxon>
        <taxon>Drosophilidae</taxon>
        <taxon>Drosophila</taxon>
    </lineage>
</organism>
<reference evidence="6 7" key="1">
    <citation type="submission" date="2015-08" db="EMBL/GenBank/DDBJ databases">
        <title>Ancestral chromatin configuration constrains chromatin evolution on differentiating sex chromosomes in Drosophila.</title>
        <authorList>
            <person name="Zhou Q."/>
            <person name="Bachtrog D."/>
        </authorList>
    </citation>
    <scope>NUCLEOTIDE SEQUENCE [LARGE SCALE GENOMIC DNA]</scope>
    <source>
        <tissue evidence="6">Whole larvae</tissue>
    </source>
</reference>
<evidence type="ECO:0000259" key="5">
    <source>
        <dbReference type="Pfam" id="PF13193"/>
    </source>
</evidence>
<dbReference type="Proteomes" id="UP000494163">
    <property type="component" value="Chromosome 3R"/>
</dbReference>
<dbReference type="Pfam" id="PF00501">
    <property type="entry name" value="AMP-binding"/>
    <property type="match status" value="1"/>
</dbReference>
<dbReference type="FunFam" id="3.30.300.30:FF:000007">
    <property type="entry name" value="4-coumarate--CoA ligase 2"/>
    <property type="match status" value="1"/>
</dbReference>
<evidence type="ECO:0000256" key="2">
    <source>
        <dbReference type="ARBA" id="ARBA00006432"/>
    </source>
</evidence>
<sequence>MTSFDAKLKTWSGRSEKSCYDDDLTIGQIIFEKLATDPDRICQISHTENTTLTRSQLLHNAIKVASYLQAQGFHEETDIVGLLALNSTHVAALAYGCMFNGTPIFCIDPCTCENTTKSLFGLTKPRVIFCDEESCNVAQRVATLCGAEVFIIYGAVVGVKHIHEILQGSLPINYRPASFSRGIDRILAICKTSGSTGLPKAATVTNSRKIFEIHRNLSSNDVQYTPLTITCLVGFRYLICGGIYGALQIIDRMSSFEGARFLDLCEQYRITWALLYTPQMSPIVNSPAISVKKLQSLRQLLFVGACAQVLVLQKLQSHLPKGAVLQLLYGMTELGSSVANNNSVQLRPSSVGELYANIRMRVVDDKGNLLGLNSTGELYCHTGDTWRGYFNDPTSSAQLQDSKGWIHTGDLGYFDDNNQLYIVGRKKEMLRYNGFMYYPQEIEQVILQMTEVAEVCVFGIWLETTEDAAAAIVCAQPNSKLTSAQVVDFVREHIRVEYKQLNAGVLIVDRIPRAQNGKVQRTEAKKIFLKEMCKNESDSEFKDTFMSSGLTAGLTPQG</sequence>
<evidence type="ECO:0000256" key="1">
    <source>
        <dbReference type="ARBA" id="ARBA00004275"/>
    </source>
</evidence>
<dbReference type="GO" id="GO:0005777">
    <property type="term" value="C:peroxisome"/>
    <property type="evidence" value="ECO:0007669"/>
    <property type="project" value="UniProtKB-SubCell"/>
</dbReference>
<protein>
    <submittedName>
        <fullName evidence="6">CG11391</fullName>
    </submittedName>
</protein>
<comment type="similarity">
    <text evidence="2">Belongs to the ATP-dependent AMP-binding enzyme family.</text>
</comment>
<evidence type="ECO:0000313" key="7">
    <source>
        <dbReference type="Proteomes" id="UP000494163"/>
    </source>
</evidence>
<dbReference type="InterPro" id="IPR045851">
    <property type="entry name" value="AMP-bd_C_sf"/>
</dbReference>
<dbReference type="OrthoDB" id="10253869at2759"/>
<dbReference type="Gene3D" id="3.30.300.30">
    <property type="match status" value="1"/>
</dbReference>
<dbReference type="SMR" id="A0A0M5J4J3"/>
<dbReference type="PANTHER" id="PTHR24096:SF353">
    <property type="entry name" value="GH16244P-RELATED"/>
    <property type="match status" value="1"/>
</dbReference>
<comment type="subcellular location">
    <subcellularLocation>
        <location evidence="1">Peroxisome</location>
    </subcellularLocation>
</comment>
<feature type="domain" description="AMP-dependent synthetase/ligase" evidence="4">
    <location>
        <begin position="32"/>
        <end position="390"/>
    </location>
</feature>
<proteinExistence type="inferred from homology"/>
<dbReference type="EMBL" id="CP012526">
    <property type="protein sequence ID" value="ALC45718.1"/>
    <property type="molecule type" value="Genomic_DNA"/>
</dbReference>
<dbReference type="AlphaFoldDB" id="A0A0M5J4J3"/>
<dbReference type="GO" id="GO:0046949">
    <property type="term" value="P:fatty-acyl-CoA biosynthetic process"/>
    <property type="evidence" value="ECO:0007669"/>
    <property type="project" value="TreeGrafter"/>
</dbReference>
<evidence type="ECO:0000259" key="4">
    <source>
        <dbReference type="Pfam" id="PF00501"/>
    </source>
</evidence>
<dbReference type="InterPro" id="IPR025110">
    <property type="entry name" value="AMP-bd_C"/>
</dbReference>
<name>A0A0M5J4J3_DROBS</name>
<feature type="domain" description="AMP-binding enzyme C-terminal" evidence="5">
    <location>
        <begin position="441"/>
        <end position="518"/>
    </location>
</feature>
<dbReference type="Pfam" id="PF13193">
    <property type="entry name" value="AMP-binding_C"/>
    <property type="match status" value="1"/>
</dbReference>
<dbReference type="InterPro" id="IPR020845">
    <property type="entry name" value="AMP-binding_CS"/>
</dbReference>
<gene>
    <name evidence="6" type="ORF">Dbus_chr3Rg468</name>
</gene>
<keyword evidence="3" id="KW-0576">Peroxisome</keyword>
<dbReference type="Gene3D" id="3.40.50.12780">
    <property type="entry name" value="N-terminal domain of ligase-like"/>
    <property type="match status" value="1"/>
</dbReference>
<dbReference type="PROSITE" id="PS00455">
    <property type="entry name" value="AMP_BINDING"/>
    <property type="match status" value="1"/>
</dbReference>
<dbReference type="STRING" id="30019.A0A0M5J4J3"/>
<dbReference type="FunFam" id="3.40.50.12780:FF:000025">
    <property type="entry name" value="luciferin 4-monooxygenase"/>
    <property type="match status" value="1"/>
</dbReference>
<accession>A0A0M5J4J3</accession>